<keyword evidence="7 10" id="KW-0665">Pyrimidine biosynthesis</keyword>
<dbReference type="Pfam" id="PF00117">
    <property type="entry name" value="GATase"/>
    <property type="match status" value="1"/>
</dbReference>
<evidence type="ECO:0000313" key="15">
    <source>
        <dbReference type="Proteomes" id="UP000694553"/>
    </source>
</evidence>
<dbReference type="Pfam" id="PF06418">
    <property type="entry name" value="CTP_synth_N"/>
    <property type="match status" value="1"/>
</dbReference>
<dbReference type="CDD" id="cd03113">
    <property type="entry name" value="CTPS_N"/>
    <property type="match status" value="1"/>
</dbReference>
<dbReference type="GO" id="GO:0042802">
    <property type="term" value="F:identical protein binding"/>
    <property type="evidence" value="ECO:0007669"/>
    <property type="project" value="TreeGrafter"/>
</dbReference>
<evidence type="ECO:0000259" key="12">
    <source>
        <dbReference type="Pfam" id="PF00117"/>
    </source>
</evidence>
<feature type="compositionally biased region" description="Basic and acidic residues" evidence="11">
    <location>
        <begin position="716"/>
        <end position="727"/>
    </location>
</feature>
<name>A0A8C3DDP6_CORMO</name>
<evidence type="ECO:0000256" key="8">
    <source>
        <dbReference type="ARBA" id="ARBA00037348"/>
    </source>
</evidence>
<comment type="function">
    <text evidence="8">Catalyzes the ATP-dependent amination of UTP to CTP with either L-glutamine or ammonia as the source of nitrogen. Constitutes the rate-limiting enzyme in the synthesis of cytosine nucleotides.</text>
</comment>
<evidence type="ECO:0000256" key="5">
    <source>
        <dbReference type="ARBA" id="ARBA00022840"/>
    </source>
</evidence>
<dbReference type="InterPro" id="IPR029062">
    <property type="entry name" value="Class_I_gatase-like"/>
</dbReference>
<comment type="catalytic activity">
    <reaction evidence="9 10">
        <text>UTP + L-glutamine + ATP + H2O = CTP + L-glutamate + ADP + phosphate + 2 H(+)</text>
        <dbReference type="Rhea" id="RHEA:26426"/>
        <dbReference type="ChEBI" id="CHEBI:15377"/>
        <dbReference type="ChEBI" id="CHEBI:15378"/>
        <dbReference type="ChEBI" id="CHEBI:29985"/>
        <dbReference type="ChEBI" id="CHEBI:30616"/>
        <dbReference type="ChEBI" id="CHEBI:37563"/>
        <dbReference type="ChEBI" id="CHEBI:43474"/>
        <dbReference type="ChEBI" id="CHEBI:46398"/>
        <dbReference type="ChEBI" id="CHEBI:58359"/>
        <dbReference type="ChEBI" id="CHEBI:456216"/>
        <dbReference type="EC" id="6.3.4.2"/>
    </reaction>
</comment>
<keyword evidence="3 10" id="KW-0436">Ligase</keyword>
<dbReference type="SUPFAM" id="SSF52317">
    <property type="entry name" value="Class I glutamine amidotransferase-like"/>
    <property type="match status" value="1"/>
</dbReference>
<dbReference type="NCBIfam" id="NF003792">
    <property type="entry name" value="PRK05380.1"/>
    <property type="match status" value="1"/>
</dbReference>
<keyword evidence="5 10" id="KW-0067">ATP-binding</keyword>
<keyword evidence="4 10" id="KW-0547">Nucleotide-binding</keyword>
<dbReference type="InterPro" id="IPR017926">
    <property type="entry name" value="GATASE"/>
</dbReference>
<evidence type="ECO:0000256" key="7">
    <source>
        <dbReference type="ARBA" id="ARBA00022975"/>
    </source>
</evidence>
<keyword evidence="15" id="KW-1185">Reference proteome</keyword>
<dbReference type="NCBIfam" id="TIGR00337">
    <property type="entry name" value="PyrG"/>
    <property type="match status" value="1"/>
</dbReference>
<dbReference type="InterPro" id="IPR004468">
    <property type="entry name" value="CTP_synthase"/>
</dbReference>
<protein>
    <recommendedName>
        <fullName evidence="10">CTP synthase</fullName>
        <ecNumber evidence="10">6.3.4.2</ecNumber>
    </recommendedName>
    <alternativeName>
        <fullName evidence="10">UTP--ammonia ligase</fullName>
    </alternativeName>
</protein>
<dbReference type="PANTHER" id="PTHR11550">
    <property type="entry name" value="CTP SYNTHASE"/>
    <property type="match status" value="1"/>
</dbReference>
<feature type="domain" description="Glutamine amidotransferase" evidence="12">
    <location>
        <begin position="451"/>
        <end position="680"/>
    </location>
</feature>
<dbReference type="GO" id="GO:0044210">
    <property type="term" value="P:'de novo' CTP biosynthetic process"/>
    <property type="evidence" value="ECO:0007669"/>
    <property type="project" value="UniProtKB-UniRule"/>
</dbReference>
<dbReference type="SUPFAM" id="SSF52540">
    <property type="entry name" value="P-loop containing nucleoside triphosphate hydrolases"/>
    <property type="match status" value="1"/>
</dbReference>
<dbReference type="Gene3D" id="3.40.50.880">
    <property type="match status" value="1"/>
</dbReference>
<dbReference type="FunFam" id="3.40.50.300:FF:000207">
    <property type="entry name" value="CTP synthase"/>
    <property type="match status" value="1"/>
</dbReference>
<keyword evidence="6 10" id="KW-0315">Glutamine amidotransferase</keyword>
<dbReference type="PROSITE" id="PS51273">
    <property type="entry name" value="GATASE_TYPE_1"/>
    <property type="match status" value="1"/>
</dbReference>
<proteinExistence type="inferred from homology"/>
<dbReference type="CDD" id="cd01746">
    <property type="entry name" value="GATase1_CTP_Synthase"/>
    <property type="match status" value="1"/>
</dbReference>
<feature type="compositionally biased region" description="Low complexity" evidence="11">
    <location>
        <begin position="10"/>
        <end position="25"/>
    </location>
</feature>
<evidence type="ECO:0000256" key="9">
    <source>
        <dbReference type="ARBA" id="ARBA00047781"/>
    </source>
</evidence>
<evidence type="ECO:0000256" key="3">
    <source>
        <dbReference type="ARBA" id="ARBA00022598"/>
    </source>
</evidence>
<evidence type="ECO:0000256" key="4">
    <source>
        <dbReference type="ARBA" id="ARBA00022741"/>
    </source>
</evidence>
<dbReference type="UniPathway" id="UPA00159">
    <property type="reaction ID" value="UER00277"/>
</dbReference>
<reference evidence="14" key="2">
    <citation type="submission" date="2025-08" db="UniProtKB">
        <authorList>
            <consortium name="Ensembl"/>
        </authorList>
    </citation>
    <scope>IDENTIFICATION</scope>
</reference>
<dbReference type="GO" id="GO:0005524">
    <property type="term" value="F:ATP binding"/>
    <property type="evidence" value="ECO:0007669"/>
    <property type="project" value="UniProtKB-KW"/>
</dbReference>
<comment type="similarity">
    <text evidence="2 10">Belongs to the CTP synthase family.</text>
</comment>
<dbReference type="FunFam" id="3.40.50.880:FF:000005">
    <property type="entry name" value="CTP synthase"/>
    <property type="match status" value="1"/>
</dbReference>
<evidence type="ECO:0000256" key="1">
    <source>
        <dbReference type="ARBA" id="ARBA00005171"/>
    </source>
</evidence>
<dbReference type="InterPro" id="IPR017456">
    <property type="entry name" value="CTP_synthase_N"/>
</dbReference>
<dbReference type="EC" id="6.3.4.2" evidence="10"/>
<dbReference type="GO" id="GO:0097268">
    <property type="term" value="C:cytoophidium"/>
    <property type="evidence" value="ECO:0007669"/>
    <property type="project" value="TreeGrafter"/>
</dbReference>
<feature type="region of interest" description="Disordered" evidence="11">
    <location>
        <begin position="1"/>
        <end position="97"/>
    </location>
</feature>
<evidence type="ECO:0000256" key="10">
    <source>
        <dbReference type="RuleBase" id="RU810713"/>
    </source>
</evidence>
<feature type="domain" description="CTP synthase N-terminal" evidence="13">
    <location>
        <begin position="143"/>
        <end position="413"/>
    </location>
</feature>
<evidence type="ECO:0000256" key="2">
    <source>
        <dbReference type="ARBA" id="ARBA00007533"/>
    </source>
</evidence>
<dbReference type="GO" id="GO:0019856">
    <property type="term" value="P:pyrimidine nucleobase biosynthetic process"/>
    <property type="evidence" value="ECO:0007669"/>
    <property type="project" value="TreeGrafter"/>
</dbReference>
<dbReference type="Ensembl" id="ENSCMUT00000003863.2">
    <property type="protein sequence ID" value="ENSCMUP00000003569.1"/>
    <property type="gene ID" value="ENSCMUG00000002415.2"/>
</dbReference>
<dbReference type="OMA" id="HAAMYCH"/>
<dbReference type="Proteomes" id="UP000694553">
    <property type="component" value="Unassembled WGS sequence"/>
</dbReference>
<dbReference type="InterPro" id="IPR027417">
    <property type="entry name" value="P-loop_NTPase"/>
</dbReference>
<gene>
    <name evidence="14" type="primary">CTPS2</name>
</gene>
<dbReference type="Gene3D" id="3.40.50.300">
    <property type="entry name" value="P-loop containing nucleotide triphosphate hydrolases"/>
    <property type="match status" value="1"/>
</dbReference>
<evidence type="ECO:0000313" key="14">
    <source>
        <dbReference type="Ensembl" id="ENSCMUP00000003569.1"/>
    </source>
</evidence>
<reference evidence="14" key="3">
    <citation type="submission" date="2025-09" db="UniProtKB">
        <authorList>
            <consortium name="Ensembl"/>
        </authorList>
    </citation>
    <scope>IDENTIFICATION</scope>
</reference>
<evidence type="ECO:0000259" key="13">
    <source>
        <dbReference type="Pfam" id="PF06418"/>
    </source>
</evidence>
<accession>A0A8C3DDP6</accession>
<dbReference type="GO" id="GO:0003883">
    <property type="term" value="F:CTP synthase activity"/>
    <property type="evidence" value="ECO:0007669"/>
    <property type="project" value="UniProtKB-UniRule"/>
</dbReference>
<feature type="region of interest" description="Disordered" evidence="11">
    <location>
        <begin position="703"/>
        <end position="727"/>
    </location>
</feature>
<dbReference type="HAMAP" id="MF_01227">
    <property type="entry name" value="PyrG"/>
    <property type="match status" value="1"/>
</dbReference>
<dbReference type="AlphaFoldDB" id="A0A8C3DDP6"/>
<evidence type="ECO:0000256" key="11">
    <source>
        <dbReference type="SAM" id="MobiDB-lite"/>
    </source>
</evidence>
<sequence>MAQGRRPRSGRAGAAAETRAAAPRSFRVRHFRRERPREGAGPAGAGRAAPVPPGAAPVPARARARAAAGPALRGAVPAGRCRGAAPPGRVPPPPPRRCARARLPRGGQRPLLVCAAGLWSEQPPLTPTFPAQGLCVCADFPMKYILVTGGVISGIGKGIIASSIGTILKSCGLRVTAIKIDPYINIDAGTFSPYEHGEVFVLNDGGEVDLDLGNYERFLDINLYKDNNITTGKIYQHVINKERHGDYLGKTVQVVPHITDAVQEWVMNQAKVPVDDDKKEPQICVIELGGTIGDIEGMPFVEAFRQFQFKAKRENFCNIHVSLVPQPNATGEQKTKPTQNSVRALRGLGLSPDLIVCRSAKPIEMAVKEKISMFCHVEPEQVIFIHDVSSTYRVPILLEEQGIIKYFKQRLNLPIDDQPSDLLMKWKKMACRYERLLKVCSIALVGKYTKLSDCYASVFKALEHSALAINYKLDLMYIDSTELERSTEAENSVKYHQAWHKLCKADGILVPGGFGIRGTEGKLQAISWARTKKKPFLGVCLGMQLAVVEFARNCLNWEDANSTEFDPDTKNPVVIDMPEHNPGDMGGTMRLGKRRTVFKTENSVLKKLYGDEMFVEERHRHRYEVNPELTHCFEEKGLKFVGHDTEGNRMEIIELENHPYFVGVQFHPEFSSRPMKPSPPYLGLLLAATGTLNAYLQRGCKLSPSDSYSDLSDDSSPEKEFPYSDTS</sequence>
<evidence type="ECO:0000256" key="6">
    <source>
        <dbReference type="ARBA" id="ARBA00022962"/>
    </source>
</evidence>
<comment type="pathway">
    <text evidence="1 10">Pyrimidine metabolism; CTP biosynthesis via de novo pathway; CTP from UDP: step 2/2.</text>
</comment>
<dbReference type="InterPro" id="IPR033828">
    <property type="entry name" value="GATase1_CTP_Synthase"/>
</dbReference>
<organism evidence="14 15">
    <name type="scientific">Corvus moneduloides</name>
    <name type="common">New Caledonian crow</name>
    <dbReference type="NCBI Taxonomy" id="1196302"/>
    <lineage>
        <taxon>Eukaryota</taxon>
        <taxon>Metazoa</taxon>
        <taxon>Chordata</taxon>
        <taxon>Craniata</taxon>
        <taxon>Vertebrata</taxon>
        <taxon>Euteleostomi</taxon>
        <taxon>Archelosauria</taxon>
        <taxon>Archosauria</taxon>
        <taxon>Dinosauria</taxon>
        <taxon>Saurischia</taxon>
        <taxon>Theropoda</taxon>
        <taxon>Coelurosauria</taxon>
        <taxon>Aves</taxon>
        <taxon>Neognathae</taxon>
        <taxon>Neoaves</taxon>
        <taxon>Telluraves</taxon>
        <taxon>Australaves</taxon>
        <taxon>Passeriformes</taxon>
        <taxon>Corvoidea</taxon>
        <taxon>Corvidae</taxon>
        <taxon>Corvus</taxon>
    </lineage>
</organism>
<dbReference type="GO" id="GO:0005737">
    <property type="term" value="C:cytoplasm"/>
    <property type="evidence" value="ECO:0007669"/>
    <property type="project" value="TreeGrafter"/>
</dbReference>
<dbReference type="PANTHER" id="PTHR11550:SF2">
    <property type="entry name" value="CTP SYNTHASE 2"/>
    <property type="match status" value="1"/>
</dbReference>
<reference evidence="15" key="1">
    <citation type="submission" date="2019-10" db="EMBL/GenBank/DDBJ databases">
        <title>Corvus moneduloides (New Caledonian crow) genome, bCorMon1, primary haplotype.</title>
        <authorList>
            <person name="Rutz C."/>
            <person name="Fungtammasan C."/>
            <person name="Mountcastle J."/>
            <person name="Formenti G."/>
            <person name="Chow W."/>
            <person name="Howe K."/>
            <person name="Steele M.P."/>
            <person name="Fernandes J."/>
            <person name="Gilbert M.T.P."/>
            <person name="Fedrigo O."/>
            <person name="Jarvis E.D."/>
            <person name="Gemmell N."/>
        </authorList>
    </citation>
    <scope>NUCLEOTIDE SEQUENCE [LARGE SCALE GENOMIC DNA]</scope>
</reference>
<feature type="compositionally biased region" description="Low complexity" evidence="11">
    <location>
        <begin position="57"/>
        <end position="87"/>
    </location>
</feature>